<dbReference type="Proteomes" id="UP001458946">
    <property type="component" value="Unassembled WGS sequence"/>
</dbReference>
<dbReference type="EMBL" id="BAABRN010000001">
    <property type="protein sequence ID" value="GAA5500402.1"/>
    <property type="molecule type" value="Genomic_DNA"/>
</dbReference>
<evidence type="ECO:0000313" key="1">
    <source>
        <dbReference type="EMBL" id="GAA5500402.1"/>
    </source>
</evidence>
<comment type="caution">
    <text evidence="1">The sequence shown here is derived from an EMBL/GenBank/DDBJ whole genome shotgun (WGS) entry which is preliminary data.</text>
</comment>
<name>A0ABP9V551_9DEIO</name>
<organism evidence="1 2">
    <name type="scientific">Deinococcus xinjiangensis</name>
    <dbReference type="NCBI Taxonomy" id="457454"/>
    <lineage>
        <taxon>Bacteria</taxon>
        <taxon>Thermotogati</taxon>
        <taxon>Deinococcota</taxon>
        <taxon>Deinococci</taxon>
        <taxon>Deinococcales</taxon>
        <taxon>Deinococcaceae</taxon>
        <taxon>Deinococcus</taxon>
    </lineage>
</organism>
<evidence type="ECO:0000313" key="2">
    <source>
        <dbReference type="Proteomes" id="UP001458946"/>
    </source>
</evidence>
<dbReference type="RefSeq" id="WP_353540388.1">
    <property type="nucleotide sequence ID" value="NZ_BAABRN010000001.1"/>
</dbReference>
<gene>
    <name evidence="1" type="ORF">Dxin01_00123</name>
</gene>
<protein>
    <submittedName>
        <fullName evidence="1">Uncharacterized protein</fullName>
    </submittedName>
</protein>
<keyword evidence="2" id="KW-1185">Reference proteome</keyword>
<reference evidence="1 2" key="1">
    <citation type="submission" date="2024-02" db="EMBL/GenBank/DDBJ databases">
        <title>Deinococcus xinjiangensis NBRC 107630.</title>
        <authorList>
            <person name="Ichikawa N."/>
            <person name="Katano-Makiyama Y."/>
            <person name="Hidaka K."/>
        </authorList>
    </citation>
    <scope>NUCLEOTIDE SEQUENCE [LARGE SCALE GENOMIC DNA]</scope>
    <source>
        <strain evidence="1 2">NBRC 107630</strain>
    </source>
</reference>
<sequence>MTPWKDKTYLCKACNQPRPPGRSLCPACAKTLRKERYELDPKYRSSSRRSHSRWREENLASRAEYMREYRARKKEERDRTESNSP</sequence>
<accession>A0ABP9V551</accession>
<proteinExistence type="predicted"/>